<keyword evidence="3" id="KW-1185">Reference proteome</keyword>
<proteinExistence type="predicted"/>
<organism evidence="2 3">
    <name type="scientific">Dovyalis caffra</name>
    <dbReference type="NCBI Taxonomy" id="77055"/>
    <lineage>
        <taxon>Eukaryota</taxon>
        <taxon>Viridiplantae</taxon>
        <taxon>Streptophyta</taxon>
        <taxon>Embryophyta</taxon>
        <taxon>Tracheophyta</taxon>
        <taxon>Spermatophyta</taxon>
        <taxon>Magnoliopsida</taxon>
        <taxon>eudicotyledons</taxon>
        <taxon>Gunneridae</taxon>
        <taxon>Pentapetalae</taxon>
        <taxon>rosids</taxon>
        <taxon>fabids</taxon>
        <taxon>Malpighiales</taxon>
        <taxon>Salicaceae</taxon>
        <taxon>Flacourtieae</taxon>
        <taxon>Dovyalis</taxon>
    </lineage>
</organism>
<evidence type="ECO:0000256" key="1">
    <source>
        <dbReference type="SAM" id="MobiDB-lite"/>
    </source>
</evidence>
<accession>A0AAV1SMF9</accession>
<dbReference type="InterPro" id="IPR035513">
    <property type="entry name" value="Invertase/methylesterase_inhib"/>
</dbReference>
<feature type="compositionally biased region" description="Basic and acidic residues" evidence="1">
    <location>
        <begin position="21"/>
        <end position="33"/>
    </location>
</feature>
<dbReference type="AlphaFoldDB" id="A0AAV1SMF9"/>
<dbReference type="Gene3D" id="1.20.140.40">
    <property type="entry name" value="Invertase/pectin methylesterase inhibitor family protein"/>
    <property type="match status" value="1"/>
</dbReference>
<protein>
    <submittedName>
        <fullName evidence="2">Uncharacterized protein</fullName>
    </submittedName>
</protein>
<gene>
    <name evidence="2" type="ORF">DCAF_LOCUS24363</name>
</gene>
<name>A0AAV1SMF9_9ROSI</name>
<reference evidence="2 3" key="1">
    <citation type="submission" date="2024-01" db="EMBL/GenBank/DDBJ databases">
        <authorList>
            <person name="Waweru B."/>
        </authorList>
    </citation>
    <scope>NUCLEOTIDE SEQUENCE [LARGE SCALE GENOMIC DNA]</scope>
</reference>
<feature type="compositionally biased region" description="Polar residues" evidence="1">
    <location>
        <begin position="1"/>
        <end position="20"/>
    </location>
</feature>
<feature type="region of interest" description="Disordered" evidence="1">
    <location>
        <begin position="1"/>
        <end position="33"/>
    </location>
</feature>
<dbReference type="Proteomes" id="UP001314170">
    <property type="component" value="Unassembled WGS sequence"/>
</dbReference>
<evidence type="ECO:0000313" key="2">
    <source>
        <dbReference type="EMBL" id="CAK7352716.1"/>
    </source>
</evidence>
<comment type="caution">
    <text evidence="2">The sequence shown here is derived from an EMBL/GenBank/DDBJ whole genome shotgun (WGS) entry which is preliminary data.</text>
</comment>
<dbReference type="EMBL" id="CAWUPB010001194">
    <property type="protein sequence ID" value="CAK7352716.1"/>
    <property type="molecule type" value="Genomic_DNA"/>
</dbReference>
<sequence length="169" mass="18973">MQEAVTKQQQKSWETSTHATDQSRRDSACSKESVRQVTKDVLTLSIREIRDTRKFVQSIPKLKSIQEKDSKELLDCVVGLIDCVSDIHSILNRMQHLKANLINSDTNSLRGMLSRVLGFNQICNLASKGVDGIIVTMWDRKLVDTVMLINNAVNVASKFQLETTATVNP</sequence>
<evidence type="ECO:0000313" key="3">
    <source>
        <dbReference type="Proteomes" id="UP001314170"/>
    </source>
</evidence>